<name>A0ACB9DHV9_ARCLA</name>
<comment type="caution">
    <text evidence="1">The sequence shown here is derived from an EMBL/GenBank/DDBJ whole genome shotgun (WGS) entry which is preliminary data.</text>
</comment>
<keyword evidence="2" id="KW-1185">Reference proteome</keyword>
<accession>A0ACB9DHV9</accession>
<proteinExistence type="predicted"/>
<reference evidence="1 2" key="2">
    <citation type="journal article" date="2022" name="Mol. Ecol. Resour.">
        <title>The genomes of chicory, endive, great burdock and yacon provide insights into Asteraceae paleo-polyploidization history and plant inulin production.</title>
        <authorList>
            <person name="Fan W."/>
            <person name="Wang S."/>
            <person name="Wang H."/>
            <person name="Wang A."/>
            <person name="Jiang F."/>
            <person name="Liu H."/>
            <person name="Zhao H."/>
            <person name="Xu D."/>
            <person name="Zhang Y."/>
        </authorList>
    </citation>
    <scope>NUCLEOTIDE SEQUENCE [LARGE SCALE GENOMIC DNA]</scope>
    <source>
        <strain evidence="2">cv. Niubang</strain>
    </source>
</reference>
<gene>
    <name evidence="1" type="ORF">L6452_08575</name>
</gene>
<reference evidence="2" key="1">
    <citation type="journal article" date="2022" name="Mol. Ecol. Resour.">
        <title>The genomes of chicory, endive, great burdock and yacon provide insights into Asteraceae palaeo-polyploidization history and plant inulin production.</title>
        <authorList>
            <person name="Fan W."/>
            <person name="Wang S."/>
            <person name="Wang H."/>
            <person name="Wang A."/>
            <person name="Jiang F."/>
            <person name="Liu H."/>
            <person name="Zhao H."/>
            <person name="Xu D."/>
            <person name="Zhang Y."/>
        </authorList>
    </citation>
    <scope>NUCLEOTIDE SEQUENCE [LARGE SCALE GENOMIC DNA]</scope>
    <source>
        <strain evidence="2">cv. Niubang</strain>
    </source>
</reference>
<protein>
    <submittedName>
        <fullName evidence="1">Uncharacterized protein</fullName>
    </submittedName>
</protein>
<organism evidence="1 2">
    <name type="scientific">Arctium lappa</name>
    <name type="common">Greater burdock</name>
    <name type="synonym">Lappa major</name>
    <dbReference type="NCBI Taxonomy" id="4217"/>
    <lineage>
        <taxon>Eukaryota</taxon>
        <taxon>Viridiplantae</taxon>
        <taxon>Streptophyta</taxon>
        <taxon>Embryophyta</taxon>
        <taxon>Tracheophyta</taxon>
        <taxon>Spermatophyta</taxon>
        <taxon>Magnoliopsida</taxon>
        <taxon>eudicotyledons</taxon>
        <taxon>Gunneridae</taxon>
        <taxon>Pentapetalae</taxon>
        <taxon>asterids</taxon>
        <taxon>campanulids</taxon>
        <taxon>Asterales</taxon>
        <taxon>Asteraceae</taxon>
        <taxon>Carduoideae</taxon>
        <taxon>Cardueae</taxon>
        <taxon>Arctiinae</taxon>
        <taxon>Arctium</taxon>
    </lineage>
</organism>
<evidence type="ECO:0000313" key="1">
    <source>
        <dbReference type="EMBL" id="KAI3746152.1"/>
    </source>
</evidence>
<dbReference type="EMBL" id="CM042049">
    <property type="protein sequence ID" value="KAI3746152.1"/>
    <property type="molecule type" value="Genomic_DNA"/>
</dbReference>
<evidence type="ECO:0000313" key="2">
    <source>
        <dbReference type="Proteomes" id="UP001055879"/>
    </source>
</evidence>
<dbReference type="Proteomes" id="UP001055879">
    <property type="component" value="Linkage Group LG03"/>
</dbReference>
<sequence>MLPVEGRALSLRRLVWDEAVVPKGHQHNSNNNSSSRVVIREEDKLVIKEEGRLVIKEDKVLTKVEDKVLTKVDSLKEEEAGFREVVVVDVVALLSSIMADLLINPSKVSSRGLQEELHHLSAVVEEVMFVVGLDLLMLVALLGHQFPSCTKQHRLLSSLWPHCSLCHMGNQLKCFMQSRLLVHLLIRW</sequence>